<dbReference type="PANTHER" id="PTHR20856">
    <property type="entry name" value="DNA-DIRECTED RNA POLYMERASE I SUBUNIT 2"/>
    <property type="match status" value="1"/>
</dbReference>
<reference evidence="10" key="1">
    <citation type="submission" date="2020-05" db="EMBL/GenBank/DDBJ databases">
        <title>Phylogenomic resolution of chytrid fungi.</title>
        <authorList>
            <person name="Stajich J.E."/>
            <person name="Amses K."/>
            <person name="Simmons R."/>
            <person name="Seto K."/>
            <person name="Myers J."/>
            <person name="Bonds A."/>
            <person name="Quandt C.A."/>
            <person name="Barry K."/>
            <person name="Liu P."/>
            <person name="Grigoriev I."/>
            <person name="Longcore J.E."/>
            <person name="James T.Y."/>
        </authorList>
    </citation>
    <scope>NUCLEOTIDE SEQUENCE</scope>
    <source>
        <strain evidence="10">JEL0318</strain>
    </source>
</reference>
<dbReference type="EC" id="2.7.7.6" evidence="2"/>
<feature type="domain" description="RNA polymerase Rpb2" evidence="8">
    <location>
        <begin position="225"/>
        <end position="409"/>
    </location>
</feature>
<keyword evidence="6" id="KW-0804">Transcription</keyword>
<dbReference type="AlphaFoldDB" id="A0AAD5WZL2"/>
<dbReference type="SUPFAM" id="SSF64484">
    <property type="entry name" value="beta and beta-prime subunits of DNA dependent RNA-polymerase"/>
    <property type="match status" value="1"/>
</dbReference>
<sequence length="534" mass="59098">MLTASPFKKPAAPAEVNKSSLSSKPPAKSGCIPVHQNAIKVENTAFIPQLQTLPTNPILSNDDKWRMIPSFLETRGLLQQHITSFDHFIDSEMPKIMMANGTIDSDVDPSFFLKFTKIQVQPPSAYDAFAGISSPTTPHQCRVRDTTYAGRIAVDILYRRGHQVVHKKGLEVGWMPIMLRSKRCILHGATPQRCVELDECPLDPGGYFIIHGVEKIILIQEQLSKNRIIIEEDTNGAIGASVHSATDVKRSKTNVVYSRKVLVLKHNSLTVDIDVCIAMGVQSDREISELICGSSPTLLSLFSLTLLTTPPSIRTQSEALHFIGTKVKVHMRSHRGPTGPGMRRSPTDDARDLLADTVLAHVPVEEGSGEILYRSKAVYLGYMARRVLMAVESGGVVDDRDFAGNKRLELSGQLLTILYEDLFKSWTSTIKRTIDQNLKRKNRVSQYDAATAVTQTSRFVTDGLVRSLGTGNWRVKRFKMDRAGITQVLTRLSYASAVGCLARVASQASCQSRGLWVLCRILMGRCQVRKVAEG</sequence>
<evidence type="ECO:0000313" key="11">
    <source>
        <dbReference type="Proteomes" id="UP001212841"/>
    </source>
</evidence>
<comment type="caution">
    <text evidence="10">The sequence shown here is derived from an EMBL/GenBank/DDBJ whole genome shotgun (WGS) entry which is preliminary data.</text>
</comment>
<evidence type="ECO:0000256" key="3">
    <source>
        <dbReference type="ARBA" id="ARBA00022478"/>
    </source>
</evidence>
<feature type="domain" description="RNA polymerase beta subunit protrusion" evidence="9">
    <location>
        <begin position="76"/>
        <end position="449"/>
    </location>
</feature>
<dbReference type="EMBL" id="JADGJD010002087">
    <property type="protein sequence ID" value="KAJ3035069.1"/>
    <property type="molecule type" value="Genomic_DNA"/>
</dbReference>
<dbReference type="InterPro" id="IPR015712">
    <property type="entry name" value="DNA-dir_RNA_pol_su2"/>
</dbReference>
<evidence type="ECO:0000313" key="10">
    <source>
        <dbReference type="EMBL" id="KAJ3035069.1"/>
    </source>
</evidence>
<evidence type="ECO:0000256" key="2">
    <source>
        <dbReference type="ARBA" id="ARBA00012418"/>
    </source>
</evidence>
<dbReference type="GO" id="GO:0032549">
    <property type="term" value="F:ribonucleoside binding"/>
    <property type="evidence" value="ECO:0007669"/>
    <property type="project" value="InterPro"/>
</dbReference>
<keyword evidence="4" id="KW-0808">Transferase</keyword>
<accession>A0AAD5WZL2</accession>
<evidence type="ECO:0000259" key="9">
    <source>
        <dbReference type="Pfam" id="PF04563"/>
    </source>
</evidence>
<evidence type="ECO:0000256" key="4">
    <source>
        <dbReference type="ARBA" id="ARBA00022679"/>
    </source>
</evidence>
<dbReference type="GO" id="GO:0003899">
    <property type="term" value="F:DNA-directed RNA polymerase activity"/>
    <property type="evidence" value="ECO:0007669"/>
    <property type="project" value="UniProtKB-EC"/>
</dbReference>
<dbReference type="GO" id="GO:0006351">
    <property type="term" value="P:DNA-templated transcription"/>
    <property type="evidence" value="ECO:0007669"/>
    <property type="project" value="InterPro"/>
</dbReference>
<keyword evidence="3 10" id="KW-0240">DNA-directed RNA polymerase</keyword>
<keyword evidence="11" id="KW-1185">Reference proteome</keyword>
<evidence type="ECO:0000259" key="8">
    <source>
        <dbReference type="Pfam" id="PF04561"/>
    </source>
</evidence>
<proteinExistence type="inferred from homology"/>
<dbReference type="Proteomes" id="UP001212841">
    <property type="component" value="Unassembled WGS sequence"/>
</dbReference>
<evidence type="ECO:0000256" key="7">
    <source>
        <dbReference type="SAM" id="MobiDB-lite"/>
    </source>
</evidence>
<evidence type="ECO:0000256" key="5">
    <source>
        <dbReference type="ARBA" id="ARBA00022695"/>
    </source>
</evidence>
<dbReference type="InterPro" id="IPR037034">
    <property type="entry name" value="RNA_pol_Rpb2_2_sf"/>
</dbReference>
<feature type="compositionally biased region" description="Low complexity" evidence="7">
    <location>
        <begin position="18"/>
        <end position="29"/>
    </location>
</feature>
<feature type="region of interest" description="Disordered" evidence="7">
    <location>
        <begin position="1"/>
        <end position="29"/>
    </location>
</feature>
<comment type="similarity">
    <text evidence="1">Belongs to the RNA polymerase beta chain family.</text>
</comment>
<dbReference type="Pfam" id="PF04563">
    <property type="entry name" value="RNA_pol_Rpb2_1"/>
    <property type="match status" value="1"/>
</dbReference>
<dbReference type="Pfam" id="PF04561">
    <property type="entry name" value="RNA_pol_Rpb2_2"/>
    <property type="match status" value="1"/>
</dbReference>
<dbReference type="Gene3D" id="3.90.1110.10">
    <property type="entry name" value="RNA polymerase Rpb2, domain 2"/>
    <property type="match status" value="1"/>
</dbReference>
<keyword evidence="5" id="KW-0548">Nucleotidyltransferase</keyword>
<dbReference type="GO" id="GO:0000428">
    <property type="term" value="C:DNA-directed RNA polymerase complex"/>
    <property type="evidence" value="ECO:0007669"/>
    <property type="project" value="UniProtKB-KW"/>
</dbReference>
<evidence type="ECO:0000256" key="1">
    <source>
        <dbReference type="ARBA" id="ARBA00006835"/>
    </source>
</evidence>
<dbReference type="InterPro" id="IPR007642">
    <property type="entry name" value="RNA_pol_Rpb2_2"/>
</dbReference>
<dbReference type="Gene3D" id="3.90.1100.10">
    <property type="match status" value="1"/>
</dbReference>
<protein>
    <recommendedName>
        <fullName evidence="2">DNA-directed RNA polymerase</fullName>
        <ecNumber evidence="2">2.7.7.6</ecNumber>
    </recommendedName>
</protein>
<evidence type="ECO:0000256" key="6">
    <source>
        <dbReference type="ARBA" id="ARBA00023163"/>
    </source>
</evidence>
<name>A0AAD5WZL2_9FUNG</name>
<dbReference type="GO" id="GO:0003677">
    <property type="term" value="F:DNA binding"/>
    <property type="evidence" value="ECO:0007669"/>
    <property type="project" value="InterPro"/>
</dbReference>
<dbReference type="InterPro" id="IPR007644">
    <property type="entry name" value="RNA_pol_bsu_protrusion"/>
</dbReference>
<gene>
    <name evidence="10" type="primary">RET1_1</name>
    <name evidence="10" type="ORF">HK097_004301</name>
</gene>
<organism evidence="10 11">
    <name type="scientific">Rhizophlyctis rosea</name>
    <dbReference type="NCBI Taxonomy" id="64517"/>
    <lineage>
        <taxon>Eukaryota</taxon>
        <taxon>Fungi</taxon>
        <taxon>Fungi incertae sedis</taxon>
        <taxon>Chytridiomycota</taxon>
        <taxon>Chytridiomycota incertae sedis</taxon>
        <taxon>Chytridiomycetes</taxon>
        <taxon>Rhizophlyctidales</taxon>
        <taxon>Rhizophlyctidaceae</taxon>
        <taxon>Rhizophlyctis</taxon>
    </lineage>
</organism>